<keyword evidence="1" id="KW-0812">Transmembrane</keyword>
<reference evidence="2 4" key="1">
    <citation type="journal article" date="2015" name="Genome Biol. Evol.">
        <title>Comparative Genomics of a Bacterivorous Green Alga Reveals Evolutionary Causalities and Consequences of Phago-Mixotrophic Mode of Nutrition.</title>
        <authorList>
            <person name="Burns J.A."/>
            <person name="Paasch A."/>
            <person name="Narechania A."/>
            <person name="Kim E."/>
        </authorList>
    </citation>
    <scope>NUCLEOTIDE SEQUENCE [LARGE SCALE GENOMIC DNA]</scope>
    <source>
        <strain evidence="2">PLY_AMNH</strain>
    </source>
</reference>
<feature type="transmembrane region" description="Helical" evidence="1">
    <location>
        <begin position="93"/>
        <end position="110"/>
    </location>
</feature>
<keyword evidence="4" id="KW-1185">Reference proteome</keyword>
<feature type="transmembrane region" description="Helical" evidence="1">
    <location>
        <begin position="60"/>
        <end position="81"/>
    </location>
</feature>
<evidence type="ECO:0000313" key="4">
    <source>
        <dbReference type="Proteomes" id="UP001190700"/>
    </source>
</evidence>
<dbReference type="AlphaFoldDB" id="A0AAE0GNL1"/>
<sequence length="177" mass="20201">MTNVATSLADLEPGYDCDSTTLPAGILGTGWIGEIFTQITTPSTWKNYYKTECKVQEVPLFRAFATIFILYEGIATVVWIYEDICVAETADATCIAVAAGTVYALYAILYDKRIPWPPTYSFYLSNNNHTVYATLYLIFWIELFVVCIWISILYIYSSLEWVTMENVFADWKSCYDL</sequence>
<evidence type="ECO:0000313" key="2">
    <source>
        <dbReference type="EMBL" id="KAK3281441.1"/>
    </source>
</evidence>
<dbReference type="EMBL" id="LGRX02001121">
    <property type="protein sequence ID" value="KAK3286822.1"/>
    <property type="molecule type" value="Genomic_DNA"/>
</dbReference>
<evidence type="ECO:0000256" key="1">
    <source>
        <dbReference type="SAM" id="Phobius"/>
    </source>
</evidence>
<keyword evidence="1" id="KW-1133">Transmembrane helix</keyword>
<feature type="transmembrane region" description="Helical" evidence="1">
    <location>
        <begin position="130"/>
        <end position="156"/>
    </location>
</feature>
<proteinExistence type="predicted"/>
<name>A0AAE0GNL1_9CHLO</name>
<keyword evidence="1" id="KW-0472">Membrane</keyword>
<evidence type="ECO:0000313" key="3">
    <source>
        <dbReference type="EMBL" id="KAK3286822.1"/>
    </source>
</evidence>
<dbReference type="Proteomes" id="UP001190700">
    <property type="component" value="Unassembled WGS sequence"/>
</dbReference>
<accession>A0AAE0GNL1</accession>
<protein>
    <submittedName>
        <fullName evidence="2">Uncharacterized protein</fullName>
    </submittedName>
</protein>
<dbReference type="EMBL" id="LGRX02003841">
    <property type="protein sequence ID" value="KAK3281441.1"/>
    <property type="molecule type" value="Genomic_DNA"/>
</dbReference>
<organism evidence="2 4">
    <name type="scientific">Cymbomonas tetramitiformis</name>
    <dbReference type="NCBI Taxonomy" id="36881"/>
    <lineage>
        <taxon>Eukaryota</taxon>
        <taxon>Viridiplantae</taxon>
        <taxon>Chlorophyta</taxon>
        <taxon>Pyramimonadophyceae</taxon>
        <taxon>Pyramimonadales</taxon>
        <taxon>Pyramimonadaceae</taxon>
        <taxon>Cymbomonas</taxon>
    </lineage>
</organism>
<gene>
    <name evidence="2" type="ORF">CYMTET_10770</name>
    <name evidence="3" type="ORF">CYMTET_5637</name>
</gene>
<comment type="caution">
    <text evidence="2">The sequence shown here is derived from an EMBL/GenBank/DDBJ whole genome shotgun (WGS) entry which is preliminary data.</text>
</comment>
<reference evidence="2" key="2">
    <citation type="submission" date="2023-06" db="EMBL/GenBank/DDBJ databases">
        <title>Long-read-based genome assembly of the green algal bacterivore Cymbomonas tetramitiformis.</title>
        <authorList>
            <person name="Gyaltshen Y."/>
            <person name="Rozenberg A."/>
            <person name="Paasch A."/>
            <person name="Burns J.A."/>
            <person name="Warring S."/>
            <person name="Larson R."/>
            <person name="Maurer-Alcala X."/>
            <person name="Dacks J."/>
            <person name="Kim E."/>
        </authorList>
    </citation>
    <scope>NUCLEOTIDE SEQUENCE</scope>
    <source>
        <strain evidence="2">PLY_AMNH</strain>
    </source>
</reference>